<dbReference type="EMBL" id="JAGMUU010000013">
    <property type="protein sequence ID" value="KAH7140287.1"/>
    <property type="molecule type" value="Genomic_DNA"/>
</dbReference>
<evidence type="ECO:0000313" key="3">
    <source>
        <dbReference type="Proteomes" id="UP000717696"/>
    </source>
</evidence>
<sequence length="265" mass="28508">MDKKETKCAVLFLCFSVARFASHSFLSKHFNMRVSIAFGFAAAASLALAGPCHVYSSNSEASVTPSATPIETPLETPSLTPSLTPSETLSETPSQTPAETPAETPVETPTPEMEPVLLPTFALVATDTVNTALNNKVLQYNGNGGVRFEPTVGTWTIPSFYLEADTHYLKSDDLYLCLSTLSYAVLLLSTEDIEVLGSVVLIECSSPSPVYEGDVFSCTADNLALEQFYTDPDLVTDMPLYMRYSDQHLGSVTVNLKATALLAAP</sequence>
<name>A0A9P9EMQ0_9HYPO</name>
<comment type="caution">
    <text evidence="2">The sequence shown here is derived from an EMBL/GenBank/DDBJ whole genome shotgun (WGS) entry which is preliminary data.</text>
</comment>
<keyword evidence="3" id="KW-1185">Reference proteome</keyword>
<organism evidence="2 3">
    <name type="scientific">Dactylonectria estremocensis</name>
    <dbReference type="NCBI Taxonomy" id="1079267"/>
    <lineage>
        <taxon>Eukaryota</taxon>
        <taxon>Fungi</taxon>
        <taxon>Dikarya</taxon>
        <taxon>Ascomycota</taxon>
        <taxon>Pezizomycotina</taxon>
        <taxon>Sordariomycetes</taxon>
        <taxon>Hypocreomycetidae</taxon>
        <taxon>Hypocreales</taxon>
        <taxon>Nectriaceae</taxon>
        <taxon>Dactylonectria</taxon>
    </lineage>
</organism>
<evidence type="ECO:0000256" key="1">
    <source>
        <dbReference type="SAM" id="MobiDB-lite"/>
    </source>
</evidence>
<proteinExistence type="predicted"/>
<accession>A0A9P9EMQ0</accession>
<feature type="compositionally biased region" description="Polar residues" evidence="1">
    <location>
        <begin position="63"/>
        <end position="89"/>
    </location>
</feature>
<gene>
    <name evidence="2" type="ORF">B0J13DRAFT_557474</name>
</gene>
<protein>
    <submittedName>
        <fullName evidence="2">Uncharacterized protein</fullName>
    </submittedName>
</protein>
<feature type="region of interest" description="Disordered" evidence="1">
    <location>
        <begin position="63"/>
        <end position="111"/>
    </location>
</feature>
<dbReference type="AlphaFoldDB" id="A0A9P9EMQ0"/>
<reference evidence="2" key="1">
    <citation type="journal article" date="2021" name="Nat. Commun.">
        <title>Genetic determinants of endophytism in the Arabidopsis root mycobiome.</title>
        <authorList>
            <person name="Mesny F."/>
            <person name="Miyauchi S."/>
            <person name="Thiergart T."/>
            <person name="Pickel B."/>
            <person name="Atanasova L."/>
            <person name="Karlsson M."/>
            <person name="Huettel B."/>
            <person name="Barry K.W."/>
            <person name="Haridas S."/>
            <person name="Chen C."/>
            <person name="Bauer D."/>
            <person name="Andreopoulos W."/>
            <person name="Pangilinan J."/>
            <person name="LaButti K."/>
            <person name="Riley R."/>
            <person name="Lipzen A."/>
            <person name="Clum A."/>
            <person name="Drula E."/>
            <person name="Henrissat B."/>
            <person name="Kohler A."/>
            <person name="Grigoriev I.V."/>
            <person name="Martin F.M."/>
            <person name="Hacquard S."/>
        </authorList>
    </citation>
    <scope>NUCLEOTIDE SEQUENCE</scope>
    <source>
        <strain evidence="2">MPI-CAGE-AT-0021</strain>
    </source>
</reference>
<dbReference type="Proteomes" id="UP000717696">
    <property type="component" value="Unassembled WGS sequence"/>
</dbReference>
<feature type="compositionally biased region" description="Low complexity" evidence="1">
    <location>
        <begin position="90"/>
        <end position="111"/>
    </location>
</feature>
<evidence type="ECO:0000313" key="2">
    <source>
        <dbReference type="EMBL" id="KAH7140287.1"/>
    </source>
</evidence>